<organism evidence="1 2">
    <name type="scientific">Setaria italica</name>
    <name type="common">Foxtail millet</name>
    <name type="synonym">Panicum italicum</name>
    <dbReference type="NCBI Taxonomy" id="4555"/>
    <lineage>
        <taxon>Eukaryota</taxon>
        <taxon>Viridiplantae</taxon>
        <taxon>Streptophyta</taxon>
        <taxon>Embryophyta</taxon>
        <taxon>Tracheophyta</taxon>
        <taxon>Spermatophyta</taxon>
        <taxon>Magnoliopsida</taxon>
        <taxon>Liliopsida</taxon>
        <taxon>Poales</taxon>
        <taxon>Poaceae</taxon>
        <taxon>PACMAD clade</taxon>
        <taxon>Panicoideae</taxon>
        <taxon>Panicodae</taxon>
        <taxon>Paniceae</taxon>
        <taxon>Cenchrinae</taxon>
        <taxon>Setaria</taxon>
    </lineage>
</organism>
<dbReference type="Gramene" id="KQL02982">
    <property type="protein sequence ID" value="KQL02982"/>
    <property type="gene ID" value="SETIT_015874mg"/>
</dbReference>
<sequence>MPDHTASPPLPPSLQMCCYRPQPLLPAASLQIFFCKIIASSYSRIGHY</sequence>
<reference evidence="1" key="2">
    <citation type="submission" date="2018-08" db="UniProtKB">
        <authorList>
            <consortium name="EnsemblPlants"/>
        </authorList>
    </citation>
    <scope>IDENTIFICATION</scope>
    <source>
        <strain evidence="1">Yugu1</strain>
    </source>
</reference>
<name>K3YNN2_SETIT</name>
<dbReference type="Proteomes" id="UP000004995">
    <property type="component" value="Unassembled WGS sequence"/>
</dbReference>
<reference evidence="2" key="1">
    <citation type="journal article" date="2012" name="Nat. Biotechnol.">
        <title>Reference genome sequence of the model plant Setaria.</title>
        <authorList>
            <person name="Bennetzen J.L."/>
            <person name="Schmutz J."/>
            <person name="Wang H."/>
            <person name="Percifield R."/>
            <person name="Hawkins J."/>
            <person name="Pontaroli A.C."/>
            <person name="Estep M."/>
            <person name="Feng L."/>
            <person name="Vaughn J.N."/>
            <person name="Grimwood J."/>
            <person name="Jenkins J."/>
            <person name="Barry K."/>
            <person name="Lindquist E."/>
            <person name="Hellsten U."/>
            <person name="Deshpande S."/>
            <person name="Wang X."/>
            <person name="Wu X."/>
            <person name="Mitros T."/>
            <person name="Triplett J."/>
            <person name="Yang X."/>
            <person name="Ye C.Y."/>
            <person name="Mauro-Herrera M."/>
            <person name="Wang L."/>
            <person name="Li P."/>
            <person name="Sharma M."/>
            <person name="Sharma R."/>
            <person name="Ronald P.C."/>
            <person name="Panaud O."/>
            <person name="Kellogg E.A."/>
            <person name="Brutnell T.P."/>
            <person name="Doust A.N."/>
            <person name="Tuskan G.A."/>
            <person name="Rokhsar D."/>
            <person name="Devos K.M."/>
        </authorList>
    </citation>
    <scope>NUCLEOTIDE SEQUENCE [LARGE SCALE GENOMIC DNA]</scope>
    <source>
        <strain evidence="2">cv. Yugu1</strain>
    </source>
</reference>
<accession>K3YNN2</accession>
<dbReference type="EMBL" id="AGNK02004023">
    <property type="status" value="NOT_ANNOTATED_CDS"/>
    <property type="molecule type" value="Genomic_DNA"/>
</dbReference>
<proteinExistence type="predicted"/>
<protein>
    <submittedName>
        <fullName evidence="1">Uncharacterized protein</fullName>
    </submittedName>
</protein>
<dbReference type="HOGENOM" id="CLU_3160931_0_0_1"/>
<dbReference type="AlphaFoldDB" id="K3YNN2"/>
<dbReference type="InParanoid" id="K3YNN2"/>
<keyword evidence="2" id="KW-1185">Reference proteome</keyword>
<dbReference type="EnsemblPlants" id="KQL02982">
    <property type="protein sequence ID" value="KQL02982"/>
    <property type="gene ID" value="SETIT_015874mg"/>
</dbReference>
<evidence type="ECO:0000313" key="2">
    <source>
        <dbReference type="Proteomes" id="UP000004995"/>
    </source>
</evidence>
<evidence type="ECO:0000313" key="1">
    <source>
        <dbReference type="EnsemblPlants" id="KQL02982"/>
    </source>
</evidence>